<feature type="compositionally biased region" description="Basic residues" evidence="1">
    <location>
        <begin position="163"/>
        <end position="173"/>
    </location>
</feature>
<feature type="compositionally biased region" description="Polar residues" evidence="1">
    <location>
        <begin position="183"/>
        <end position="193"/>
    </location>
</feature>
<comment type="caution">
    <text evidence="2">The sequence shown here is derived from an EMBL/GenBank/DDBJ whole genome shotgun (WGS) entry which is preliminary data.</text>
</comment>
<dbReference type="AlphaFoldDB" id="A0A6G0TNP8"/>
<feature type="region of interest" description="Disordered" evidence="1">
    <location>
        <begin position="163"/>
        <end position="193"/>
    </location>
</feature>
<gene>
    <name evidence="2" type="ORF">AGLY_007112</name>
</gene>
<name>A0A6G0TNP8_APHGL</name>
<keyword evidence="3" id="KW-1185">Reference proteome</keyword>
<dbReference type="Proteomes" id="UP000475862">
    <property type="component" value="Unassembled WGS sequence"/>
</dbReference>
<evidence type="ECO:0000313" key="3">
    <source>
        <dbReference type="Proteomes" id="UP000475862"/>
    </source>
</evidence>
<dbReference type="InterPro" id="IPR019129">
    <property type="entry name" value="Folate-sensitive_fs_Fra10Ac1"/>
</dbReference>
<reference evidence="2 3" key="1">
    <citation type="submission" date="2019-08" db="EMBL/GenBank/DDBJ databases">
        <title>The genome of the soybean aphid Biotype 1, its phylome, world population structure and adaptation to the North American continent.</title>
        <authorList>
            <person name="Giordano R."/>
            <person name="Donthu R.K."/>
            <person name="Hernandez A.G."/>
            <person name="Wright C.L."/>
            <person name="Zimin A.V."/>
        </authorList>
    </citation>
    <scope>NUCLEOTIDE SEQUENCE [LARGE SCALE GENOMIC DNA]</scope>
    <source>
        <tissue evidence="2">Whole aphids</tissue>
    </source>
</reference>
<proteinExistence type="predicted"/>
<accession>A0A6G0TNP8</accession>
<dbReference type="GO" id="GO:0016791">
    <property type="term" value="F:phosphatase activity"/>
    <property type="evidence" value="ECO:0007669"/>
    <property type="project" value="TreeGrafter"/>
</dbReference>
<evidence type="ECO:0008006" key="4">
    <source>
        <dbReference type="Google" id="ProtNLM"/>
    </source>
</evidence>
<protein>
    <recommendedName>
        <fullName evidence="4">Protein FRA10AC1 homolog</fullName>
    </recommendedName>
</protein>
<dbReference type="PANTHER" id="PTHR11567:SF25">
    <property type="entry name" value="PROTEIN FRA10AC1"/>
    <property type="match status" value="1"/>
</dbReference>
<evidence type="ECO:0000256" key="1">
    <source>
        <dbReference type="SAM" id="MobiDB-lite"/>
    </source>
</evidence>
<dbReference type="OrthoDB" id="197967at2759"/>
<dbReference type="Pfam" id="PF09725">
    <property type="entry name" value="Fra10Ac1"/>
    <property type="match status" value="1"/>
</dbReference>
<sequence>MDRKKLYALQPYELHKELLDKYLEYCKFIDLKKREKRDIDVIQENHKFVWDEDDEAFTWEQKLAKKYYDKLFKEYCICDLSLYKKSQVAMRWQTEGELINGKGQFICGNKICDETAHLRTWEVNFSYMEHFKKKNTLVKLRLCMDCSNKLNYKHKKKEIKRQVSKSKKSKSKHFNKEREKFDNQPTTSIQSEVPVTAKLAIEDNVWSEQLQIEDEKPREDDFEDYLEQLLF</sequence>
<dbReference type="PANTHER" id="PTHR11567">
    <property type="entry name" value="ACID PHOSPHATASE-RELATED"/>
    <property type="match status" value="1"/>
</dbReference>
<evidence type="ECO:0000313" key="2">
    <source>
        <dbReference type="EMBL" id="KAE9536323.1"/>
    </source>
</evidence>
<dbReference type="InterPro" id="IPR050645">
    <property type="entry name" value="Histidine_acid_phosphatase"/>
</dbReference>
<organism evidence="2 3">
    <name type="scientific">Aphis glycines</name>
    <name type="common">Soybean aphid</name>
    <dbReference type="NCBI Taxonomy" id="307491"/>
    <lineage>
        <taxon>Eukaryota</taxon>
        <taxon>Metazoa</taxon>
        <taxon>Ecdysozoa</taxon>
        <taxon>Arthropoda</taxon>
        <taxon>Hexapoda</taxon>
        <taxon>Insecta</taxon>
        <taxon>Pterygota</taxon>
        <taxon>Neoptera</taxon>
        <taxon>Paraneoptera</taxon>
        <taxon>Hemiptera</taxon>
        <taxon>Sternorrhyncha</taxon>
        <taxon>Aphidomorpha</taxon>
        <taxon>Aphidoidea</taxon>
        <taxon>Aphididae</taxon>
        <taxon>Aphidini</taxon>
        <taxon>Aphis</taxon>
        <taxon>Aphis</taxon>
    </lineage>
</organism>
<dbReference type="EMBL" id="VYZN01000023">
    <property type="protein sequence ID" value="KAE9536323.1"/>
    <property type="molecule type" value="Genomic_DNA"/>
</dbReference>